<dbReference type="Proteomes" id="UP001054846">
    <property type="component" value="Chromosome"/>
</dbReference>
<dbReference type="InterPro" id="IPR000755">
    <property type="entry name" value="A_A_dipeptidase"/>
</dbReference>
<evidence type="ECO:0000256" key="6">
    <source>
        <dbReference type="ARBA" id="ARBA00022997"/>
    </source>
</evidence>
<keyword evidence="11" id="KW-0472">Membrane</keyword>
<evidence type="ECO:0000256" key="5">
    <source>
        <dbReference type="ARBA" id="ARBA00022833"/>
    </source>
</evidence>
<dbReference type="PANTHER" id="PTHR43126:SF1">
    <property type="entry name" value="D-ALANYL-D-ALANINE DIPEPTIDASE"/>
    <property type="match status" value="1"/>
</dbReference>
<name>A0ABY3PTM5_9CYAN</name>
<evidence type="ECO:0000256" key="11">
    <source>
        <dbReference type="SAM" id="Phobius"/>
    </source>
</evidence>
<keyword evidence="11" id="KW-0812">Transmembrane</keyword>
<comment type="similarity">
    <text evidence="9 10">Belongs to the peptidase M15D family.</text>
</comment>
<dbReference type="PIRSF" id="PIRSF026671">
    <property type="entry name" value="AA_dipeptidase"/>
    <property type="match status" value="1"/>
</dbReference>
<dbReference type="CDD" id="cd14840">
    <property type="entry name" value="D-Ala-D-Ala_dipeptidase_Aad"/>
    <property type="match status" value="1"/>
</dbReference>
<feature type="binding site" evidence="9">
    <location>
        <position position="140"/>
    </location>
    <ligand>
        <name>Zn(2+)</name>
        <dbReference type="ChEBI" id="CHEBI:29105"/>
        <note>catalytic</note>
    </ligand>
</feature>
<evidence type="ECO:0000256" key="7">
    <source>
        <dbReference type="ARBA" id="ARBA00023049"/>
    </source>
</evidence>
<evidence type="ECO:0000256" key="3">
    <source>
        <dbReference type="ARBA" id="ARBA00022723"/>
    </source>
</evidence>
<keyword evidence="11" id="KW-1133">Transmembrane helix</keyword>
<dbReference type="EMBL" id="CP063845">
    <property type="protein sequence ID" value="UFP96862.1"/>
    <property type="molecule type" value="Genomic_DNA"/>
</dbReference>
<evidence type="ECO:0000256" key="1">
    <source>
        <dbReference type="ARBA" id="ARBA00001362"/>
    </source>
</evidence>
<feature type="binding site" evidence="9">
    <location>
        <position position="208"/>
    </location>
    <ligand>
        <name>Zn(2+)</name>
        <dbReference type="ChEBI" id="CHEBI:29105"/>
        <note>catalytic</note>
    </ligand>
</feature>
<keyword evidence="8 10" id="KW-0961">Cell wall biogenesis/degradation</keyword>
<feature type="transmembrane region" description="Helical" evidence="11">
    <location>
        <begin position="24"/>
        <end position="41"/>
    </location>
</feature>
<evidence type="ECO:0000256" key="10">
    <source>
        <dbReference type="PIRNR" id="PIRNR026671"/>
    </source>
</evidence>
<dbReference type="Gene3D" id="3.30.1380.10">
    <property type="match status" value="1"/>
</dbReference>
<keyword evidence="13" id="KW-1185">Reference proteome</keyword>
<reference evidence="12 13" key="1">
    <citation type="journal article" date="2021" name="Genome Biol. Evol.">
        <title>Complete Genome Sequencing of a Novel Gloeobacter Species from a Waterfall Cave in Mexico.</title>
        <authorList>
            <person name="Saw J.H."/>
            <person name="Cardona T."/>
            <person name="Montejano G."/>
        </authorList>
    </citation>
    <scope>NUCLEOTIDE SEQUENCE [LARGE SCALE GENOMIC DNA]</scope>
    <source>
        <strain evidence="12">MG652769</strain>
    </source>
</reference>
<proteinExistence type="inferred from homology"/>
<feature type="site" description="Transition state stabilizer" evidence="9">
    <location>
        <position position="113"/>
    </location>
</feature>
<evidence type="ECO:0000313" key="12">
    <source>
        <dbReference type="EMBL" id="UFP96862.1"/>
    </source>
</evidence>
<evidence type="ECO:0000313" key="13">
    <source>
        <dbReference type="Proteomes" id="UP001054846"/>
    </source>
</evidence>
<keyword evidence="6 9" id="KW-0224">Dipeptidase</keyword>
<sequence length="225" mass="25282">MAAPGFLETRSARYDVPRVVEPRILVPWFFVLLALAVVLAAKPVSAEAMVDLGAVAPGVRRDMRYATVDNFLKKAVYPEARCLLRPPVAERLARVQNRLAGAGFGLQVWDCYRPLTVQKQMWALVPDERYVADPAKGSRHNRGAAVDLTLVDSQGQEQEMPTAFDDFSPRAGRDAQAHWSEKARRNYAVLHKAMVAEGFLPLPSEWWHYDAPGWERYAVVDVPLR</sequence>
<comment type="cofactor">
    <cofactor evidence="9">
        <name>Zn(2+)</name>
        <dbReference type="ChEBI" id="CHEBI:29105"/>
    </cofactor>
    <text evidence="9">Binds 1 zinc ion per subunit.</text>
</comment>
<gene>
    <name evidence="12" type="ORF">ISF26_00140</name>
</gene>
<keyword evidence="5 9" id="KW-0862">Zinc</keyword>
<dbReference type="SUPFAM" id="SSF55166">
    <property type="entry name" value="Hedgehog/DD-peptidase"/>
    <property type="match status" value="1"/>
</dbReference>
<keyword evidence="7 9" id="KW-0482">Metalloprotease</keyword>
<evidence type="ECO:0000256" key="9">
    <source>
        <dbReference type="HAMAP-Rule" id="MF_01924"/>
    </source>
</evidence>
<keyword evidence="2 9" id="KW-0645">Protease</keyword>
<evidence type="ECO:0000256" key="8">
    <source>
        <dbReference type="ARBA" id="ARBA00023316"/>
    </source>
</evidence>
<evidence type="ECO:0000256" key="2">
    <source>
        <dbReference type="ARBA" id="ARBA00022670"/>
    </source>
</evidence>
<organism evidence="12 13">
    <name type="scientific">Gloeobacter morelensis MG652769</name>
    <dbReference type="NCBI Taxonomy" id="2781736"/>
    <lineage>
        <taxon>Bacteria</taxon>
        <taxon>Bacillati</taxon>
        <taxon>Cyanobacteriota</taxon>
        <taxon>Cyanophyceae</taxon>
        <taxon>Gloeobacterales</taxon>
        <taxon>Gloeobacteraceae</taxon>
        <taxon>Gloeobacter</taxon>
        <taxon>Gloeobacter morelensis</taxon>
    </lineage>
</organism>
<feature type="active site" description="Proton donor/acceptor" evidence="9">
    <location>
        <position position="205"/>
    </location>
</feature>
<comment type="catalytic activity">
    <reaction evidence="1 9 10">
        <text>D-alanyl-D-alanine + H2O = 2 D-alanine</text>
        <dbReference type="Rhea" id="RHEA:20661"/>
        <dbReference type="ChEBI" id="CHEBI:15377"/>
        <dbReference type="ChEBI" id="CHEBI:57416"/>
        <dbReference type="ChEBI" id="CHEBI:57822"/>
        <dbReference type="EC" id="3.4.13.22"/>
    </reaction>
</comment>
<accession>A0ABY3PTM5</accession>
<feature type="binding site" evidence="9">
    <location>
        <position position="147"/>
    </location>
    <ligand>
        <name>Zn(2+)</name>
        <dbReference type="ChEBI" id="CHEBI:29105"/>
        <note>catalytic</note>
    </ligand>
</feature>
<evidence type="ECO:0000256" key="4">
    <source>
        <dbReference type="ARBA" id="ARBA00022801"/>
    </source>
</evidence>
<comment type="function">
    <text evidence="9 10">Catalyzes hydrolysis of the D-alanyl-D-alanine dipeptide.</text>
</comment>
<protein>
    <recommendedName>
        <fullName evidence="9 10">D-alanyl-D-alanine dipeptidase</fullName>
        <shortName evidence="9 10">D-Ala-D-Ala dipeptidase</shortName>
        <ecNumber evidence="9 10">3.4.13.22</ecNumber>
    </recommendedName>
</protein>
<dbReference type="HAMAP" id="MF_01924">
    <property type="entry name" value="A_A_dipeptidase"/>
    <property type="match status" value="1"/>
</dbReference>
<keyword evidence="4 9" id="KW-0378">Hydrolase</keyword>
<dbReference type="PANTHER" id="PTHR43126">
    <property type="entry name" value="D-ALANYL-D-ALANINE DIPEPTIDASE"/>
    <property type="match status" value="1"/>
</dbReference>
<dbReference type="EC" id="3.4.13.22" evidence="9 10"/>
<dbReference type="Pfam" id="PF01427">
    <property type="entry name" value="Peptidase_M15"/>
    <property type="match status" value="1"/>
</dbReference>
<keyword evidence="3 9" id="KW-0479">Metal-binding</keyword>
<dbReference type="InterPro" id="IPR009045">
    <property type="entry name" value="Zn_M74/Hedgehog-like"/>
</dbReference>